<evidence type="ECO:0000256" key="2">
    <source>
        <dbReference type="ARBA" id="ARBA00022679"/>
    </source>
</evidence>
<dbReference type="RefSeq" id="WP_243646101.1">
    <property type="nucleotide sequence ID" value="NZ_SMBZ01000021.1"/>
</dbReference>
<dbReference type="InterPro" id="IPR015424">
    <property type="entry name" value="PyrdxlP-dep_Trfase"/>
</dbReference>
<dbReference type="AlphaFoldDB" id="A0A4R3VVS6"/>
<dbReference type="InterPro" id="IPR050087">
    <property type="entry name" value="AON_synthase_class-II"/>
</dbReference>
<evidence type="ECO:0000256" key="1">
    <source>
        <dbReference type="ARBA" id="ARBA00001933"/>
    </source>
</evidence>
<keyword evidence="4" id="KW-1185">Reference proteome</keyword>
<dbReference type="Gene3D" id="3.40.640.10">
    <property type="entry name" value="Type I PLP-dependent aspartate aminotransferase-like (Major domain)"/>
    <property type="match status" value="1"/>
</dbReference>
<dbReference type="SUPFAM" id="SSF53383">
    <property type="entry name" value="PLP-dependent transferases"/>
    <property type="match status" value="1"/>
</dbReference>
<sequence>MNAFRQLHQPTSRTIEVDQKQYLFFGGTAYLGLLVNRDYQDLVIEGIDKYGLNNGTSRSNNVQLGIYDDAEALMAQRFGYADAALFSSGYLAAQATVRSLVADKVYYAPHSHPALWLGDRAPEVLDHDFALWGAKLVEEINASPYETSLIISNAIDNLKPERYDFSFLAGINPSKRVCLILDDSHGLGIVKRYDTSALMPDMSERAHIEVILLASLAKGLGTDAGLVLGSNALIERIKKSPIFMGGSPSSPGAIYALTKGEKIYEQAFTALHKNIDFFTRHLPSESGLNCAEGFPVFTSTSPHLYRYLYKNEVIISSFPYPLPHSPLLNRVVISALHSQEDLIRLTQVLHDFG</sequence>
<dbReference type="InterPro" id="IPR015422">
    <property type="entry name" value="PyrdxlP-dep_Trfase_small"/>
</dbReference>
<dbReference type="Proteomes" id="UP000295197">
    <property type="component" value="Unassembled WGS sequence"/>
</dbReference>
<name>A0A4R3VVS6_9SPHI</name>
<dbReference type="GO" id="GO:0016740">
    <property type="term" value="F:transferase activity"/>
    <property type="evidence" value="ECO:0007669"/>
    <property type="project" value="UniProtKB-KW"/>
</dbReference>
<accession>A0A4R3VVS6</accession>
<dbReference type="InterPro" id="IPR015421">
    <property type="entry name" value="PyrdxlP-dep_Trfase_major"/>
</dbReference>
<protein>
    <submittedName>
        <fullName evidence="3">7-keto-8-aminopelargonate synthetase-like enzyme</fullName>
    </submittedName>
</protein>
<evidence type="ECO:0000313" key="3">
    <source>
        <dbReference type="EMBL" id="TCV12931.1"/>
    </source>
</evidence>
<proteinExistence type="predicted"/>
<reference evidence="3 4" key="1">
    <citation type="submission" date="2019-03" db="EMBL/GenBank/DDBJ databases">
        <title>Genomic Encyclopedia of Type Strains, Phase IV (KMG-IV): sequencing the most valuable type-strain genomes for metagenomic binning, comparative biology and taxonomic classification.</title>
        <authorList>
            <person name="Goeker M."/>
        </authorList>
    </citation>
    <scope>NUCLEOTIDE SEQUENCE [LARGE SCALE GENOMIC DNA]</scope>
    <source>
        <strain evidence="3 4">DSM 22362</strain>
    </source>
</reference>
<organism evidence="3 4">
    <name type="scientific">Sphingobacterium alimentarium</name>
    <dbReference type="NCBI Taxonomy" id="797292"/>
    <lineage>
        <taxon>Bacteria</taxon>
        <taxon>Pseudomonadati</taxon>
        <taxon>Bacteroidota</taxon>
        <taxon>Sphingobacteriia</taxon>
        <taxon>Sphingobacteriales</taxon>
        <taxon>Sphingobacteriaceae</taxon>
        <taxon>Sphingobacterium</taxon>
    </lineage>
</organism>
<dbReference type="PANTHER" id="PTHR13693">
    <property type="entry name" value="CLASS II AMINOTRANSFERASE/8-AMINO-7-OXONONANOATE SYNTHASE"/>
    <property type="match status" value="1"/>
</dbReference>
<keyword evidence="2" id="KW-0808">Transferase</keyword>
<evidence type="ECO:0000313" key="4">
    <source>
        <dbReference type="Proteomes" id="UP000295197"/>
    </source>
</evidence>
<dbReference type="Gene3D" id="3.90.1150.10">
    <property type="entry name" value="Aspartate Aminotransferase, domain 1"/>
    <property type="match status" value="1"/>
</dbReference>
<dbReference type="EMBL" id="SMBZ01000021">
    <property type="protein sequence ID" value="TCV12931.1"/>
    <property type="molecule type" value="Genomic_DNA"/>
</dbReference>
<comment type="caution">
    <text evidence="3">The sequence shown here is derived from an EMBL/GenBank/DDBJ whole genome shotgun (WGS) entry which is preliminary data.</text>
</comment>
<comment type="cofactor">
    <cofactor evidence="1">
        <name>pyridoxal 5'-phosphate</name>
        <dbReference type="ChEBI" id="CHEBI:597326"/>
    </cofactor>
</comment>
<gene>
    <name evidence="3" type="ORF">EDC17_102148</name>
</gene>